<dbReference type="Proteomes" id="UP000768163">
    <property type="component" value="Unassembled WGS sequence"/>
</dbReference>
<dbReference type="PANTHER" id="PTHR46638:SF1">
    <property type="entry name" value="CORRINOID ADENOSYLTRANSFERASE"/>
    <property type="match status" value="1"/>
</dbReference>
<evidence type="ECO:0000313" key="3">
    <source>
        <dbReference type="Proteomes" id="UP000768163"/>
    </source>
</evidence>
<dbReference type="PANTHER" id="PTHR46638">
    <property type="entry name" value="CORRINOID ADENOSYLTRANSFERASE"/>
    <property type="match status" value="1"/>
</dbReference>
<dbReference type="InterPro" id="IPR003724">
    <property type="entry name" value="CblAdoTrfase_CobA"/>
</dbReference>
<dbReference type="GO" id="GO:0008817">
    <property type="term" value="F:corrinoid adenosyltransferase activity"/>
    <property type="evidence" value="ECO:0007669"/>
    <property type="project" value="InterPro"/>
</dbReference>
<dbReference type="GO" id="GO:0009236">
    <property type="term" value="P:cobalamin biosynthetic process"/>
    <property type="evidence" value="ECO:0007669"/>
    <property type="project" value="InterPro"/>
</dbReference>
<proteinExistence type="predicted"/>
<dbReference type="EMBL" id="JAACVF010000041">
    <property type="protein sequence ID" value="NCN64775.1"/>
    <property type="molecule type" value="Genomic_DNA"/>
</dbReference>
<dbReference type="AlphaFoldDB" id="A0A8J7YVL8"/>
<sequence>MNKSKGLIHIYTGDGKGKTTAAIGLAIRAKAHNLNVCWISFHKDIEKPPYSEGDYKILKETGINMYNFVKYCEIESPYKDKKELFEHAGSECINAVNFIKEKMDSENYDVLVLDEILISLREGYLSDNEIIDLLNSKPETTELILTGRCSEEKLKKIIEVADYVSKIEKIKHPYNIGVERRKGIEY</sequence>
<dbReference type="EMBL" id="JAACQH010000028">
    <property type="protein sequence ID" value="NCS91131.1"/>
    <property type="molecule type" value="Genomic_DNA"/>
</dbReference>
<name>A0A8J7YVL8_9ARCH</name>
<dbReference type="InterPro" id="IPR027417">
    <property type="entry name" value="P-loop_NTPase"/>
</dbReference>
<dbReference type="Pfam" id="PF02572">
    <property type="entry name" value="CobA_CobO_BtuR"/>
    <property type="match status" value="1"/>
</dbReference>
<gene>
    <name evidence="2" type="ORF">GW779_01735</name>
    <name evidence="1" type="ORF">GW910_01690</name>
</gene>
<dbReference type="Proteomes" id="UP000738826">
    <property type="component" value="Unassembled WGS sequence"/>
</dbReference>
<evidence type="ECO:0000313" key="2">
    <source>
        <dbReference type="EMBL" id="NCS91131.1"/>
    </source>
</evidence>
<accession>A0A8J7YVL8</accession>
<organism evidence="1 3">
    <name type="scientific">Candidatus Altarchaeum hamiconexum</name>
    <dbReference type="NCBI Taxonomy" id="1803513"/>
    <lineage>
        <taxon>Archaea</taxon>
        <taxon>Candidatus Altarchaeota</taxon>
        <taxon>Candidatus Altiarchaeia</taxon>
        <taxon>Candidatus Altarchaeales</taxon>
        <taxon>Candidatus Altarchaeaceae</taxon>
        <taxon>Candidatus Altarchaeum</taxon>
    </lineage>
</organism>
<dbReference type="Gene3D" id="3.40.50.300">
    <property type="entry name" value="P-loop containing nucleotide triphosphate hydrolases"/>
    <property type="match status" value="1"/>
</dbReference>
<protein>
    <submittedName>
        <fullName evidence="1">Cob(I)yrinic acid a,c-diamide adenosyltransferase</fullName>
    </submittedName>
</protein>
<dbReference type="SUPFAM" id="SSF52540">
    <property type="entry name" value="P-loop containing nucleoside triphosphate hydrolases"/>
    <property type="match status" value="1"/>
</dbReference>
<evidence type="ECO:0000313" key="1">
    <source>
        <dbReference type="EMBL" id="NCN64775.1"/>
    </source>
</evidence>
<dbReference type="PIRSF" id="PIRSF015617">
    <property type="entry name" value="Adensltrnsf_CobA"/>
    <property type="match status" value="1"/>
</dbReference>
<dbReference type="GO" id="GO:0005524">
    <property type="term" value="F:ATP binding"/>
    <property type="evidence" value="ECO:0007669"/>
    <property type="project" value="InterPro"/>
</dbReference>
<comment type="caution">
    <text evidence="1">The sequence shown here is derived from an EMBL/GenBank/DDBJ whole genome shotgun (WGS) entry which is preliminary data.</text>
</comment>
<reference evidence="1" key="1">
    <citation type="submission" date="2019-11" db="EMBL/GenBank/DDBJ databases">
        <title>Lipid analysis of CO2-rich subsurface aquifers suggests an autotrophy-based deep biosphere with lysolipids enriched in CPR bacteria.</title>
        <authorList>
            <person name="Probst A.J."/>
            <person name="Elling F.J."/>
            <person name="Castelle C.J."/>
            <person name="Zhu Q."/>
            <person name="Elvert M."/>
            <person name="Birarda G."/>
            <person name="Holman H.-Y."/>
            <person name="Lane K.R."/>
            <person name="Ladd B."/>
            <person name="Ryan M.C."/>
            <person name="Woyke T."/>
            <person name="Hinrichs K.-U."/>
            <person name="Banfield J.F."/>
        </authorList>
    </citation>
    <scope>NUCLEOTIDE SEQUENCE</scope>
    <source>
        <strain evidence="1">CG_2015-01_33_1645</strain>
        <strain evidence="2">CG_2015-04_33_537</strain>
    </source>
</reference>